<dbReference type="PROSITE" id="PS00216">
    <property type="entry name" value="SUGAR_TRANSPORT_1"/>
    <property type="match status" value="1"/>
</dbReference>
<dbReference type="InterPro" id="IPR001360">
    <property type="entry name" value="Glyco_hydro_1"/>
</dbReference>
<dbReference type="Pfam" id="PF00083">
    <property type="entry name" value="Sugar_tr"/>
    <property type="match status" value="1"/>
</dbReference>
<keyword evidence="6 8" id="KW-0472">Membrane</keyword>
<keyword evidence="5 8" id="KW-1133">Transmembrane helix</keyword>
<dbReference type="InterPro" id="IPR036259">
    <property type="entry name" value="MFS_trans_sf"/>
</dbReference>
<dbReference type="GO" id="GO:0005975">
    <property type="term" value="P:carbohydrate metabolic process"/>
    <property type="evidence" value="ECO:0007669"/>
    <property type="project" value="InterPro"/>
</dbReference>
<sequence length="1529" mass="170109">MGILTFLIHNESMKTDPPEIYGWRVFALACSACFGGMLFGMDSGIIGGVLQLDNFKEQVTALLLTSSRDYGLANLEDVPLANLQANIVTTLQAGCFVGALVAFSMADKFGRRPSLMMAACLAILGTIMQASASGQIAAIYVGRLVAGLGVGGASMVTPLYISENAPRAIRGGLTGIYQLFITMGIMLAFWINYGCLLHVSGDAIYIIPLCMQGLPAILLLCSQFFCNESPRWLCRQDRWEEASATLSLVRGLPVDHPYVAGEISEIYEQLEHERRLVGGATFKVLMREMWTIPGNRKRALISVGLMICQQMTGTNAINYYAPQIFTNLGLSSSTSSLFATGVYGVIKMTMCFCFLVFAADSLGRRKSLLWTSIAMGLAMMYVGLYVRIKPPVEGQPVPPAGYFALVCIYLFASFFQWGWGPEIPTARLRALNVSLAAATQWLFNLVIARSVPNMLVTMGEGGYGCFLTFACFCLSMFVFVWFLVPETKGMSLESMDDLFGVTELVKQIDDEERANNRGLTTLHDGQYGQGAYARLWAPLRYNTTVPFTTTASPTPVASSELVYPPALYTPCPQNADACLDCYKLPSDFIWGVAGSAFQIEGGLTEDGRGPSELDVFGSLPNDEDEANAEVADMAYYLYKQDIARLAAIGVPYYSFSISWTRVVPFGEVGSPINTPGLEHYDDVIDTCLQHGIQPIVTLSHDDAPLNLTYLDSRFPEAFLYYAKQAMTRYSDRVSHWITLNEPNINFGLDYYAVPYILMGHAKVYHWYKEELGGTGLITMKFANNLALPLDSTNPEDTVAALRYQDFILGILGNPIFLGAQYPAEVLNTTGINLTALTETELSYINGTADFWSFDPYTAGFATSPPEGIDACAKDKKNVLWPFCVVNTNVQQDGWLNGQASFAYAYIAPQYVRQQLGYVWNVFRPKGVLIAEFGFNPFSEFAKSVVAQRYDLERTLYFQAFLREMLKSIYEDNVNVIGALAWSFLDNDEFTSYTQQHVNRTNGKFTRRFKRSIFDFVDFFHQSYIFKARILLSLILYMRSYRPEPPVISLSIYEPHRQEQEFSTISHAASPRQIYTMEKLAPSAATTTFGTQELLELIIVQLSAREMLTNANRVCRAWHDTISMNPSTAIRRILFLPTPHAIAIEPDLWVAGTGDRTHCECVQAYSTMVKGNPLFQFGMWSRSYASYCHPHKQKGHGLCTPDEDSCPSHDHEAPMESIPKDEDLGTNPYKSLKRNEALSSLKNESGSTIDGSSKATRSIGKCEAQTQTSNLLSIHNVAHQPSISDTVRAPNTTTAMATSAPNSLSAASTVLSIAEILETIIINLPERDILVAANRVSREWHDAIKSSLRIRQRIFLPGPNVTALEPDFFARETNDDQRTPAYSIMVRSNPLLPFKHHDGGPKDPDPDTDCCTYEGQVYYQGYVHFMYEDLLWVEQPSKAAMYLTDPPFTKMLCWGIGHSLGFYHRGECILYNPSGLTYGDVIKTFDKYHHGLDELPSAEDMYVAIAWSQAGFTEIPEGATEVELKKVWNN</sequence>
<evidence type="ECO:0000256" key="6">
    <source>
        <dbReference type="ARBA" id="ARBA00023136"/>
    </source>
</evidence>
<feature type="compositionally biased region" description="Basic and acidic residues" evidence="7">
    <location>
        <begin position="1205"/>
        <end position="1222"/>
    </location>
</feature>
<dbReference type="InterPro" id="IPR020846">
    <property type="entry name" value="MFS_dom"/>
</dbReference>
<evidence type="ECO:0000256" key="3">
    <source>
        <dbReference type="ARBA" id="ARBA00022448"/>
    </source>
</evidence>
<comment type="caution">
    <text evidence="10">The sequence shown here is derived from an EMBL/GenBank/DDBJ whole genome shotgun (WGS) entry which is preliminary data.</text>
</comment>
<evidence type="ECO:0000256" key="2">
    <source>
        <dbReference type="ARBA" id="ARBA00010992"/>
    </source>
</evidence>
<name>A0AAJ0GI64_9PEZI</name>
<evidence type="ECO:0000259" key="9">
    <source>
        <dbReference type="PROSITE" id="PS50850"/>
    </source>
</evidence>
<keyword evidence="4 8" id="KW-0812">Transmembrane</keyword>
<dbReference type="InterPro" id="IPR050360">
    <property type="entry name" value="MFS_Sugar_Transporters"/>
</dbReference>
<dbReference type="PANTHER" id="PTHR48022:SF21">
    <property type="entry name" value="QUINATE TRANSPORTER, PUTATIVE (AFU_ORTHOLOGUE AFUA_6G06960)-RELATED"/>
    <property type="match status" value="1"/>
</dbReference>
<dbReference type="FunFam" id="1.20.1250.20:FF:000026">
    <property type="entry name" value="MFS quinate transporter QutD"/>
    <property type="match status" value="1"/>
</dbReference>
<dbReference type="NCBIfam" id="TIGR00879">
    <property type="entry name" value="SP"/>
    <property type="match status" value="1"/>
</dbReference>
<feature type="transmembrane region" description="Helical" evidence="8">
    <location>
        <begin position="173"/>
        <end position="191"/>
    </location>
</feature>
<dbReference type="PROSITE" id="PS50850">
    <property type="entry name" value="MFS"/>
    <property type="match status" value="1"/>
</dbReference>
<dbReference type="Gene3D" id="1.20.1250.20">
    <property type="entry name" value="MFS general substrate transporter like domains"/>
    <property type="match status" value="1"/>
</dbReference>
<dbReference type="SUPFAM" id="SSF51445">
    <property type="entry name" value="(Trans)glycosidases"/>
    <property type="match status" value="1"/>
</dbReference>
<dbReference type="PANTHER" id="PTHR48022">
    <property type="entry name" value="PLASTIDIC GLUCOSE TRANSPORTER 4"/>
    <property type="match status" value="1"/>
</dbReference>
<evidence type="ECO:0000313" key="11">
    <source>
        <dbReference type="Proteomes" id="UP001271007"/>
    </source>
</evidence>
<dbReference type="GO" id="GO:0004553">
    <property type="term" value="F:hydrolase activity, hydrolyzing O-glycosyl compounds"/>
    <property type="evidence" value="ECO:0007669"/>
    <property type="project" value="InterPro"/>
</dbReference>
<feature type="domain" description="Major facilitator superfamily (MFS) profile" evidence="9">
    <location>
        <begin position="28"/>
        <end position="488"/>
    </location>
</feature>
<keyword evidence="3" id="KW-0813">Transport</keyword>
<feature type="transmembrane region" description="Helical" evidence="8">
    <location>
        <begin position="299"/>
        <end position="321"/>
    </location>
</feature>
<dbReference type="InterPro" id="IPR005828">
    <property type="entry name" value="MFS_sugar_transport-like"/>
</dbReference>
<organism evidence="10 11">
    <name type="scientific">Extremus antarcticus</name>
    <dbReference type="NCBI Taxonomy" id="702011"/>
    <lineage>
        <taxon>Eukaryota</taxon>
        <taxon>Fungi</taxon>
        <taxon>Dikarya</taxon>
        <taxon>Ascomycota</taxon>
        <taxon>Pezizomycotina</taxon>
        <taxon>Dothideomycetes</taxon>
        <taxon>Dothideomycetidae</taxon>
        <taxon>Mycosphaerellales</taxon>
        <taxon>Extremaceae</taxon>
        <taxon>Extremus</taxon>
    </lineage>
</organism>
<evidence type="ECO:0000256" key="1">
    <source>
        <dbReference type="ARBA" id="ARBA00004141"/>
    </source>
</evidence>
<dbReference type="Proteomes" id="UP001271007">
    <property type="component" value="Unassembled WGS sequence"/>
</dbReference>
<comment type="similarity">
    <text evidence="2">Belongs to the major facilitator superfamily. Sugar transporter (TC 2.A.1.1) family.</text>
</comment>
<feature type="transmembrane region" description="Helical" evidence="8">
    <location>
        <begin position="138"/>
        <end position="161"/>
    </location>
</feature>
<proteinExistence type="inferred from homology"/>
<dbReference type="InterPro" id="IPR017853">
    <property type="entry name" value="GH"/>
</dbReference>
<feature type="region of interest" description="Disordered" evidence="7">
    <location>
        <begin position="1197"/>
        <end position="1257"/>
    </location>
</feature>
<accession>A0AAJ0GI64</accession>
<dbReference type="Gene3D" id="3.20.20.80">
    <property type="entry name" value="Glycosidases"/>
    <property type="match status" value="1"/>
</dbReference>
<feature type="transmembrane region" description="Helical" evidence="8">
    <location>
        <begin position="203"/>
        <end position="226"/>
    </location>
</feature>
<dbReference type="InterPro" id="IPR003663">
    <property type="entry name" value="Sugar/inositol_transpt"/>
</dbReference>
<feature type="compositionally biased region" description="Polar residues" evidence="7">
    <location>
        <begin position="1236"/>
        <end position="1255"/>
    </location>
</feature>
<dbReference type="InterPro" id="IPR005829">
    <property type="entry name" value="Sugar_transporter_CS"/>
</dbReference>
<reference evidence="10" key="1">
    <citation type="submission" date="2023-04" db="EMBL/GenBank/DDBJ databases">
        <title>Black Yeasts Isolated from many extreme environments.</title>
        <authorList>
            <person name="Coleine C."/>
            <person name="Stajich J.E."/>
            <person name="Selbmann L."/>
        </authorList>
    </citation>
    <scope>NUCLEOTIDE SEQUENCE</scope>
    <source>
        <strain evidence="10">CCFEE 5312</strain>
    </source>
</reference>
<keyword evidence="11" id="KW-1185">Reference proteome</keyword>
<dbReference type="PROSITE" id="PS00653">
    <property type="entry name" value="GLYCOSYL_HYDROL_F1_2"/>
    <property type="match status" value="1"/>
</dbReference>
<feature type="transmembrane region" description="Helical" evidence="8">
    <location>
        <begin position="115"/>
        <end position="132"/>
    </location>
</feature>
<feature type="transmembrane region" description="Helical" evidence="8">
    <location>
        <begin position="21"/>
        <end position="41"/>
    </location>
</feature>
<feature type="transmembrane region" description="Helical" evidence="8">
    <location>
        <begin position="461"/>
        <end position="484"/>
    </location>
</feature>
<dbReference type="GO" id="GO:0016020">
    <property type="term" value="C:membrane"/>
    <property type="evidence" value="ECO:0007669"/>
    <property type="project" value="UniProtKB-SubCell"/>
</dbReference>
<feature type="transmembrane region" description="Helical" evidence="8">
    <location>
        <begin position="341"/>
        <end position="359"/>
    </location>
</feature>
<dbReference type="PRINTS" id="PR00171">
    <property type="entry name" value="SUGRTRNSPORT"/>
</dbReference>
<feature type="transmembrane region" description="Helical" evidence="8">
    <location>
        <begin position="83"/>
        <end position="103"/>
    </location>
</feature>
<dbReference type="SUPFAM" id="SSF103473">
    <property type="entry name" value="MFS general substrate transporter"/>
    <property type="match status" value="1"/>
</dbReference>
<dbReference type="PROSITE" id="PS00217">
    <property type="entry name" value="SUGAR_TRANSPORT_2"/>
    <property type="match status" value="1"/>
</dbReference>
<evidence type="ECO:0000313" key="10">
    <source>
        <dbReference type="EMBL" id="KAK3058014.1"/>
    </source>
</evidence>
<evidence type="ECO:0000256" key="5">
    <source>
        <dbReference type="ARBA" id="ARBA00022989"/>
    </source>
</evidence>
<evidence type="ECO:0000256" key="4">
    <source>
        <dbReference type="ARBA" id="ARBA00022692"/>
    </source>
</evidence>
<evidence type="ECO:0000256" key="8">
    <source>
        <dbReference type="SAM" id="Phobius"/>
    </source>
</evidence>
<feature type="transmembrane region" description="Helical" evidence="8">
    <location>
        <begin position="400"/>
        <end position="419"/>
    </location>
</feature>
<evidence type="ECO:0000256" key="7">
    <source>
        <dbReference type="SAM" id="MobiDB-lite"/>
    </source>
</evidence>
<gene>
    <name evidence="10" type="ORF">LTR09_001091</name>
</gene>
<dbReference type="Pfam" id="PF00232">
    <property type="entry name" value="Glyco_hydro_1"/>
    <property type="match status" value="1"/>
</dbReference>
<dbReference type="GO" id="GO:0005351">
    <property type="term" value="F:carbohydrate:proton symporter activity"/>
    <property type="evidence" value="ECO:0007669"/>
    <property type="project" value="TreeGrafter"/>
</dbReference>
<comment type="subcellular location">
    <subcellularLocation>
        <location evidence="1">Membrane</location>
        <topology evidence="1">Multi-pass membrane protein</topology>
    </subcellularLocation>
</comment>
<dbReference type="InterPro" id="IPR033132">
    <property type="entry name" value="GH_1_N_CS"/>
</dbReference>
<dbReference type="EMBL" id="JAWDJX010000002">
    <property type="protein sequence ID" value="KAK3058014.1"/>
    <property type="molecule type" value="Genomic_DNA"/>
</dbReference>
<feature type="transmembrane region" description="Helical" evidence="8">
    <location>
        <begin position="368"/>
        <end position="388"/>
    </location>
</feature>
<protein>
    <recommendedName>
        <fullName evidence="9">Major facilitator superfamily (MFS) profile domain-containing protein</fullName>
    </recommendedName>
</protein>